<dbReference type="EMBL" id="JAWDGP010006323">
    <property type="protein sequence ID" value="KAK3743168.1"/>
    <property type="molecule type" value="Genomic_DNA"/>
</dbReference>
<dbReference type="AlphaFoldDB" id="A0AAE0YFT3"/>
<accession>A0AAE0YFT3</accession>
<reference evidence="1" key="1">
    <citation type="journal article" date="2023" name="G3 (Bethesda)">
        <title>A reference genome for the long-term kleptoplast-retaining sea slug Elysia crispata morphotype clarki.</title>
        <authorList>
            <person name="Eastman K.E."/>
            <person name="Pendleton A.L."/>
            <person name="Shaikh M.A."/>
            <person name="Suttiyut T."/>
            <person name="Ogas R."/>
            <person name="Tomko P."/>
            <person name="Gavelis G."/>
            <person name="Widhalm J.R."/>
            <person name="Wisecaver J.H."/>
        </authorList>
    </citation>
    <scope>NUCLEOTIDE SEQUENCE</scope>
    <source>
        <strain evidence="1">ECLA1</strain>
    </source>
</reference>
<sequence>MSRGWQERICGEVNMNNLYLSRQAQLFRVSQQLNFLDPFMVYQEGGILRKALKNCVRPSKMTSSSALLQLPHGLFKACHGTSQELLIVELNEPPADLHWILERLSLYHRS</sequence>
<protein>
    <submittedName>
        <fullName evidence="1">Uncharacterized protein</fullName>
    </submittedName>
</protein>
<comment type="caution">
    <text evidence="1">The sequence shown here is derived from an EMBL/GenBank/DDBJ whole genome shotgun (WGS) entry which is preliminary data.</text>
</comment>
<evidence type="ECO:0000313" key="2">
    <source>
        <dbReference type="Proteomes" id="UP001283361"/>
    </source>
</evidence>
<organism evidence="1 2">
    <name type="scientific">Elysia crispata</name>
    <name type="common">lettuce slug</name>
    <dbReference type="NCBI Taxonomy" id="231223"/>
    <lineage>
        <taxon>Eukaryota</taxon>
        <taxon>Metazoa</taxon>
        <taxon>Spiralia</taxon>
        <taxon>Lophotrochozoa</taxon>
        <taxon>Mollusca</taxon>
        <taxon>Gastropoda</taxon>
        <taxon>Heterobranchia</taxon>
        <taxon>Euthyneura</taxon>
        <taxon>Panpulmonata</taxon>
        <taxon>Sacoglossa</taxon>
        <taxon>Placobranchoidea</taxon>
        <taxon>Plakobranchidae</taxon>
        <taxon>Elysia</taxon>
    </lineage>
</organism>
<dbReference type="Proteomes" id="UP001283361">
    <property type="component" value="Unassembled WGS sequence"/>
</dbReference>
<gene>
    <name evidence="1" type="ORF">RRG08_064024</name>
</gene>
<proteinExistence type="predicted"/>
<evidence type="ECO:0000313" key="1">
    <source>
        <dbReference type="EMBL" id="KAK3743168.1"/>
    </source>
</evidence>
<name>A0AAE0YFT3_9GAST</name>
<keyword evidence="2" id="KW-1185">Reference proteome</keyword>